<feature type="chain" id="PRO_5032791404" evidence="2">
    <location>
        <begin position="30"/>
        <end position="79"/>
    </location>
</feature>
<sequence length="79" mass="7693">MQLSKFAKTAATAGIMLGLSALAAPAALADGYVTNNQDGTNVGVHQSGVNGNGVGNGNSKAGHHKGMPVSDFVAGKIAG</sequence>
<dbReference type="Proteomes" id="UP000580474">
    <property type="component" value="Unassembled WGS sequence"/>
</dbReference>
<evidence type="ECO:0000313" key="4">
    <source>
        <dbReference type="Proteomes" id="UP000580474"/>
    </source>
</evidence>
<evidence type="ECO:0000256" key="1">
    <source>
        <dbReference type="SAM" id="MobiDB-lite"/>
    </source>
</evidence>
<evidence type="ECO:0000256" key="2">
    <source>
        <dbReference type="SAM" id="SignalP"/>
    </source>
</evidence>
<feature type="signal peptide" evidence="2">
    <location>
        <begin position="1"/>
        <end position="29"/>
    </location>
</feature>
<dbReference type="AlphaFoldDB" id="A0A840NX89"/>
<protein>
    <submittedName>
        <fullName evidence="3">Putative membrane protein</fullName>
    </submittedName>
</protein>
<dbReference type="EMBL" id="JACHIV010000001">
    <property type="protein sequence ID" value="MBB5072707.1"/>
    <property type="molecule type" value="Genomic_DNA"/>
</dbReference>
<comment type="caution">
    <text evidence="3">The sequence shown here is derived from an EMBL/GenBank/DDBJ whole genome shotgun (WGS) entry which is preliminary data.</text>
</comment>
<dbReference type="RefSeq" id="WP_184484242.1">
    <property type="nucleotide sequence ID" value="NZ_JACHIV010000001.1"/>
</dbReference>
<evidence type="ECO:0000313" key="3">
    <source>
        <dbReference type="EMBL" id="MBB5072707.1"/>
    </source>
</evidence>
<reference evidence="3 4" key="1">
    <citation type="submission" date="2020-08" db="EMBL/GenBank/DDBJ databases">
        <title>Sequencing the genomes of 1000 actinobacteria strains.</title>
        <authorList>
            <person name="Klenk H.-P."/>
        </authorList>
    </citation>
    <scope>NUCLEOTIDE SEQUENCE [LARGE SCALE GENOMIC DNA]</scope>
    <source>
        <strain evidence="3 4">DSM 45582</strain>
    </source>
</reference>
<organism evidence="3 4">
    <name type="scientific">Saccharopolyspora gloriosae</name>
    <dbReference type="NCBI Taxonomy" id="455344"/>
    <lineage>
        <taxon>Bacteria</taxon>
        <taxon>Bacillati</taxon>
        <taxon>Actinomycetota</taxon>
        <taxon>Actinomycetes</taxon>
        <taxon>Pseudonocardiales</taxon>
        <taxon>Pseudonocardiaceae</taxon>
        <taxon>Saccharopolyspora</taxon>
    </lineage>
</organism>
<name>A0A840NX89_9PSEU</name>
<proteinExistence type="predicted"/>
<keyword evidence="4" id="KW-1185">Reference proteome</keyword>
<accession>A0A840NX89</accession>
<gene>
    <name evidence="3" type="ORF">BJ969_005795</name>
</gene>
<feature type="region of interest" description="Disordered" evidence="1">
    <location>
        <begin position="39"/>
        <end position="68"/>
    </location>
</feature>
<keyword evidence="2" id="KW-0732">Signal</keyword>